<dbReference type="AlphaFoldDB" id="A0A3B1DVM7"/>
<dbReference type="GO" id="GO:0009051">
    <property type="term" value="P:pentose-phosphate shunt, oxidative branch"/>
    <property type="evidence" value="ECO:0007669"/>
    <property type="project" value="TreeGrafter"/>
</dbReference>
<dbReference type="InterPro" id="IPR019796">
    <property type="entry name" value="G6P_DH_AS"/>
</dbReference>
<dbReference type="InterPro" id="IPR022674">
    <property type="entry name" value="G6P_DH_NAD-bd"/>
</dbReference>
<evidence type="ECO:0000313" key="10">
    <source>
        <dbReference type="EMBL" id="VAX36085.1"/>
    </source>
</evidence>
<evidence type="ECO:0000259" key="9">
    <source>
        <dbReference type="Pfam" id="PF02781"/>
    </source>
</evidence>
<dbReference type="Pfam" id="PF00479">
    <property type="entry name" value="G6PD_N"/>
    <property type="match status" value="1"/>
</dbReference>
<evidence type="ECO:0000256" key="7">
    <source>
        <dbReference type="SAM" id="MobiDB-lite"/>
    </source>
</evidence>
<reference evidence="10" key="1">
    <citation type="submission" date="2018-06" db="EMBL/GenBank/DDBJ databases">
        <authorList>
            <person name="Zhirakovskaya E."/>
        </authorList>
    </citation>
    <scope>NUCLEOTIDE SEQUENCE</scope>
</reference>
<dbReference type="PANTHER" id="PTHR23429">
    <property type="entry name" value="GLUCOSE-6-PHOSPHATE 1-DEHYDROGENASE G6PD"/>
    <property type="match status" value="1"/>
</dbReference>
<accession>A0A3B1DVM7</accession>
<dbReference type="EMBL" id="UOGL01000031">
    <property type="protein sequence ID" value="VAX36085.1"/>
    <property type="molecule type" value="Genomic_DNA"/>
</dbReference>
<evidence type="ECO:0000256" key="2">
    <source>
        <dbReference type="ARBA" id="ARBA00009975"/>
    </source>
</evidence>
<evidence type="ECO:0000256" key="4">
    <source>
        <dbReference type="ARBA" id="ARBA00022857"/>
    </source>
</evidence>
<dbReference type="PIRSF" id="PIRSF000110">
    <property type="entry name" value="G6PD"/>
    <property type="match status" value="1"/>
</dbReference>
<dbReference type="GO" id="GO:0005829">
    <property type="term" value="C:cytosol"/>
    <property type="evidence" value="ECO:0007669"/>
    <property type="project" value="TreeGrafter"/>
</dbReference>
<feature type="domain" description="Glucose-6-phosphate dehydrogenase NAD-binding" evidence="8">
    <location>
        <begin position="30"/>
        <end position="215"/>
    </location>
</feature>
<keyword evidence="4" id="KW-0521">NADP</keyword>
<keyword evidence="5 10" id="KW-0560">Oxidoreductase</keyword>
<dbReference type="InterPro" id="IPR001282">
    <property type="entry name" value="G6P_DH"/>
</dbReference>
<dbReference type="InterPro" id="IPR022675">
    <property type="entry name" value="G6P_DH_C"/>
</dbReference>
<protein>
    <submittedName>
        <fullName evidence="10">Glucose-6-phosphate 1-dehydrogenase</fullName>
        <ecNumber evidence="10">1.1.1.49</ecNumber>
    </submittedName>
</protein>
<dbReference type="GO" id="GO:0050661">
    <property type="term" value="F:NADP binding"/>
    <property type="evidence" value="ECO:0007669"/>
    <property type="project" value="InterPro"/>
</dbReference>
<dbReference type="EC" id="1.1.1.49" evidence="10"/>
<dbReference type="NCBIfam" id="TIGR00871">
    <property type="entry name" value="zwf"/>
    <property type="match status" value="1"/>
</dbReference>
<dbReference type="HAMAP" id="MF_00966">
    <property type="entry name" value="G6PD"/>
    <property type="match status" value="1"/>
</dbReference>
<evidence type="ECO:0000259" key="8">
    <source>
        <dbReference type="Pfam" id="PF00479"/>
    </source>
</evidence>
<proteinExistence type="inferred from homology"/>
<gene>
    <name evidence="10" type="ORF">MNBD_PLANCTO02-596</name>
</gene>
<dbReference type="SUPFAM" id="SSF55347">
    <property type="entry name" value="Glyceraldehyde-3-phosphate dehydrogenase-like, C-terminal domain"/>
    <property type="match status" value="1"/>
</dbReference>
<keyword evidence="6" id="KW-0119">Carbohydrate metabolism</keyword>
<dbReference type="PANTHER" id="PTHR23429:SF0">
    <property type="entry name" value="GLUCOSE-6-PHOSPHATE 1-DEHYDROGENASE"/>
    <property type="match status" value="1"/>
</dbReference>
<dbReference type="PROSITE" id="PS00069">
    <property type="entry name" value="G6P_DEHYDROGENASE"/>
    <property type="match status" value="1"/>
</dbReference>
<comment type="pathway">
    <text evidence="1">Carbohydrate degradation; pentose phosphate pathway; D-ribulose 5-phosphate from D-glucose 6-phosphate (oxidative stage): step 1/3.</text>
</comment>
<sequence length="528" mass="59965">MSPESISTQLAQPLGETASQPHDTESATIIIFGASGDLTARKLIPALFQLWREGYLDEKSPIIGVARRGKTDESFRAELFDAIENRARDGKVTKDVWEQFANRLFYRQVDINQPKDFENLKVDIDTLEKNAHCKGKRIVYLATSPALFLPSVQSLDAAGLIPPKGSDDQLRVVVEKPFGHDLKSAQELTNGLSKLLREDQIYRIDHYLGKETVQNILLFRFGNAIFEPLLNRNHVDHVQITVAEHQGMERGRGGYYDKSGALRDVLQNHVLQLLCLMAMEPPSLFRAKNLRDEKVKVLQALAAGHKTDFSKWVVAGQYTSGEFRGERVPGYREEERIPADSRRETFIGMQVGIDNWRWAGVPFYLRTGKRMPERVTEIAVQFKHAPLNLFTTVECEGDLCALVEQKPNTLVFRIQPQEAISLTFATKRPGMQYQIHPVTMDFTYGSSFEQGLPEAYERLLLDVLRGDSTLFTRSDELEAAWKFCTPILEYLEGQQVEPEPYYAGTWGPRGSEELLKKSGCEWRKPVIE</sequence>
<dbReference type="PRINTS" id="PR00079">
    <property type="entry name" value="G6PDHDRGNASE"/>
</dbReference>
<feature type="compositionally biased region" description="Polar residues" evidence="7">
    <location>
        <begin position="1"/>
        <end position="21"/>
    </location>
</feature>
<feature type="region of interest" description="Disordered" evidence="7">
    <location>
        <begin position="1"/>
        <end position="22"/>
    </location>
</feature>
<dbReference type="Pfam" id="PF02781">
    <property type="entry name" value="G6PD_C"/>
    <property type="match status" value="1"/>
</dbReference>
<evidence type="ECO:0000256" key="1">
    <source>
        <dbReference type="ARBA" id="ARBA00004937"/>
    </source>
</evidence>
<evidence type="ECO:0000256" key="6">
    <source>
        <dbReference type="ARBA" id="ARBA00023277"/>
    </source>
</evidence>
<dbReference type="SUPFAM" id="SSF51735">
    <property type="entry name" value="NAD(P)-binding Rossmann-fold domains"/>
    <property type="match status" value="1"/>
</dbReference>
<dbReference type="GO" id="GO:0006006">
    <property type="term" value="P:glucose metabolic process"/>
    <property type="evidence" value="ECO:0007669"/>
    <property type="project" value="UniProtKB-KW"/>
</dbReference>
<dbReference type="Gene3D" id="3.40.50.720">
    <property type="entry name" value="NAD(P)-binding Rossmann-like Domain"/>
    <property type="match status" value="1"/>
</dbReference>
<comment type="similarity">
    <text evidence="2">Belongs to the glucose-6-phosphate dehydrogenase family.</text>
</comment>
<dbReference type="InterPro" id="IPR036291">
    <property type="entry name" value="NAD(P)-bd_dom_sf"/>
</dbReference>
<keyword evidence="3" id="KW-0313">Glucose metabolism</keyword>
<dbReference type="GO" id="GO:0004345">
    <property type="term" value="F:glucose-6-phosphate dehydrogenase activity"/>
    <property type="evidence" value="ECO:0007669"/>
    <property type="project" value="UniProtKB-EC"/>
</dbReference>
<dbReference type="UniPathway" id="UPA00115"/>
<name>A0A3B1DVM7_9ZZZZ</name>
<evidence type="ECO:0000256" key="5">
    <source>
        <dbReference type="ARBA" id="ARBA00023002"/>
    </source>
</evidence>
<organism evidence="10">
    <name type="scientific">hydrothermal vent metagenome</name>
    <dbReference type="NCBI Taxonomy" id="652676"/>
    <lineage>
        <taxon>unclassified sequences</taxon>
        <taxon>metagenomes</taxon>
        <taxon>ecological metagenomes</taxon>
    </lineage>
</organism>
<feature type="domain" description="Glucose-6-phosphate dehydrogenase C-terminal" evidence="9">
    <location>
        <begin position="218"/>
        <end position="523"/>
    </location>
</feature>
<dbReference type="Gene3D" id="3.30.360.10">
    <property type="entry name" value="Dihydrodipicolinate Reductase, domain 2"/>
    <property type="match status" value="1"/>
</dbReference>
<evidence type="ECO:0000256" key="3">
    <source>
        <dbReference type="ARBA" id="ARBA00022526"/>
    </source>
</evidence>